<feature type="compositionally biased region" description="Low complexity" evidence="1">
    <location>
        <begin position="214"/>
        <end position="256"/>
    </location>
</feature>
<name>A0A4P9XI06_9FUNG</name>
<reference evidence="4" key="1">
    <citation type="journal article" date="2018" name="Nat. Microbiol.">
        <title>Leveraging single-cell genomics to expand the fungal tree of life.</title>
        <authorList>
            <person name="Ahrendt S.R."/>
            <person name="Quandt C.A."/>
            <person name="Ciobanu D."/>
            <person name="Clum A."/>
            <person name="Salamov A."/>
            <person name="Andreopoulos B."/>
            <person name="Cheng J.F."/>
            <person name="Woyke T."/>
            <person name="Pelin A."/>
            <person name="Henrissat B."/>
            <person name="Reynolds N.K."/>
            <person name="Benny G.L."/>
            <person name="Smith M.E."/>
            <person name="James T.Y."/>
            <person name="Grigoriev I.V."/>
        </authorList>
    </citation>
    <scope>NUCLEOTIDE SEQUENCE [LARGE SCALE GENOMIC DNA]</scope>
    <source>
        <strain evidence="4">RSA 1356</strain>
    </source>
</reference>
<reference evidence="2" key="2">
    <citation type="submission" date="2018-07" db="EMBL/GenBank/DDBJ databases">
        <title>Leveraging single-cell genomics to expand the Fungal Tree of Life.</title>
        <authorList>
            <consortium name="DOE Joint Genome Institute"/>
            <person name="Ahrendt S.R."/>
            <person name="Quandt C.A."/>
            <person name="Ciobanu D."/>
            <person name="Clum A."/>
            <person name="Salamov A."/>
            <person name="Andreopoulos B."/>
            <person name="Cheng J.-F."/>
            <person name="Woyke T."/>
            <person name="Pelin A."/>
            <person name="Henrissat B."/>
            <person name="Reynolds N."/>
            <person name="Benny G.L."/>
            <person name="Smith M.E."/>
            <person name="James T.Y."/>
            <person name="Grigoriev I.V."/>
        </authorList>
    </citation>
    <scope>NUCLEOTIDE SEQUENCE</scope>
    <source>
        <strain evidence="2">RSA 1356</strain>
    </source>
</reference>
<evidence type="ECO:0000313" key="4">
    <source>
        <dbReference type="Proteomes" id="UP000271241"/>
    </source>
</evidence>
<feature type="compositionally biased region" description="Low complexity" evidence="1">
    <location>
        <begin position="273"/>
        <end position="287"/>
    </location>
</feature>
<feature type="region of interest" description="Disordered" evidence="1">
    <location>
        <begin position="212"/>
        <end position="299"/>
    </location>
</feature>
<dbReference type="OrthoDB" id="125903at2759"/>
<evidence type="ECO:0000256" key="1">
    <source>
        <dbReference type="SAM" id="MobiDB-lite"/>
    </source>
</evidence>
<keyword evidence="4" id="KW-1185">Reference proteome</keyword>
<dbReference type="EMBL" id="KZ993192">
    <property type="protein sequence ID" value="RKP05266.1"/>
    <property type="molecule type" value="Genomic_DNA"/>
</dbReference>
<gene>
    <name evidence="3" type="ORF">THASP1DRAFT_32694</name>
    <name evidence="2" type="ORF">THASP1DRAFT_32897</name>
</gene>
<evidence type="ECO:0000313" key="3">
    <source>
        <dbReference type="EMBL" id="RKP05467.1"/>
    </source>
</evidence>
<accession>A0A4P9XI06</accession>
<dbReference type="Proteomes" id="UP000271241">
    <property type="component" value="Unassembled WGS sequence"/>
</dbReference>
<organism evidence="2 4">
    <name type="scientific">Thamnocephalis sphaerospora</name>
    <dbReference type="NCBI Taxonomy" id="78915"/>
    <lineage>
        <taxon>Eukaryota</taxon>
        <taxon>Fungi</taxon>
        <taxon>Fungi incertae sedis</taxon>
        <taxon>Zoopagomycota</taxon>
        <taxon>Zoopagomycotina</taxon>
        <taxon>Zoopagomycetes</taxon>
        <taxon>Zoopagales</taxon>
        <taxon>Sigmoideomycetaceae</taxon>
        <taxon>Thamnocephalis</taxon>
    </lineage>
</organism>
<dbReference type="AlphaFoldDB" id="A0A4P9XI06"/>
<sequence>MEIPLPSEGTFDVVLGDSFATPDAENERELVILKYNRQAVETAQEGAVAWDDRSGEAQLTWTAAEGTRQCTGKRADARSVECLLSFTLERPARMYQFQSAYGAASGAGASARASAASTAPSLVLPGMAKARASGASRKAGAGTAAAQPLSPTEAELDEAFEIDDDFIEVDPVVPSSHGFAKGTARQTHQTSIYAPVTVSGLGVAGANADNDGYSSSTSSGSSGSSSSGSSSSGSGSSRSGSSSDSDSGSDSGSSSDSDLDNEGGKKRTKGAKAARGAAASIPAPAEPASDEMHIDGLEEEIAAALENGDDKDAGDSLEWLEDELEAALA</sequence>
<evidence type="ECO:0000313" key="2">
    <source>
        <dbReference type="EMBL" id="RKP05266.1"/>
    </source>
</evidence>
<proteinExistence type="predicted"/>
<protein>
    <submittedName>
        <fullName evidence="2">Uncharacterized protein</fullName>
    </submittedName>
</protein>
<dbReference type="EMBL" id="KZ993122">
    <property type="protein sequence ID" value="RKP05467.1"/>
    <property type="molecule type" value="Genomic_DNA"/>
</dbReference>